<dbReference type="AlphaFoldDB" id="A0A232LNH0"/>
<dbReference type="InterPro" id="IPR055414">
    <property type="entry name" value="LRR_R13L4/SHOC2-like"/>
</dbReference>
<feature type="compositionally biased region" description="Low complexity" evidence="3">
    <location>
        <begin position="332"/>
        <end position="341"/>
    </location>
</feature>
<organism evidence="5 6">
    <name type="scientific">Elaphomyces granulatus</name>
    <dbReference type="NCBI Taxonomy" id="519963"/>
    <lineage>
        <taxon>Eukaryota</taxon>
        <taxon>Fungi</taxon>
        <taxon>Dikarya</taxon>
        <taxon>Ascomycota</taxon>
        <taxon>Pezizomycotina</taxon>
        <taxon>Eurotiomycetes</taxon>
        <taxon>Eurotiomycetidae</taxon>
        <taxon>Eurotiales</taxon>
        <taxon>Elaphomycetaceae</taxon>
        <taxon>Elaphomyces</taxon>
    </lineage>
</organism>
<evidence type="ECO:0000313" key="6">
    <source>
        <dbReference type="Proteomes" id="UP000243515"/>
    </source>
</evidence>
<dbReference type="Proteomes" id="UP000243515">
    <property type="component" value="Unassembled WGS sequence"/>
</dbReference>
<feature type="compositionally biased region" description="Pro residues" evidence="3">
    <location>
        <begin position="342"/>
        <end position="353"/>
    </location>
</feature>
<feature type="compositionally biased region" description="Polar residues" evidence="3">
    <location>
        <begin position="933"/>
        <end position="953"/>
    </location>
</feature>
<dbReference type="EMBL" id="NPHW01006792">
    <property type="protein sequence ID" value="OXV05548.1"/>
    <property type="molecule type" value="Genomic_DNA"/>
</dbReference>
<feature type="compositionally biased region" description="Polar residues" evidence="3">
    <location>
        <begin position="304"/>
        <end position="313"/>
    </location>
</feature>
<keyword evidence="1" id="KW-0433">Leucine-rich repeat</keyword>
<evidence type="ECO:0000313" key="5">
    <source>
        <dbReference type="EMBL" id="OXV05548.1"/>
    </source>
</evidence>
<feature type="region of interest" description="Disordered" evidence="3">
    <location>
        <begin position="720"/>
        <end position="754"/>
    </location>
</feature>
<dbReference type="Pfam" id="PF23598">
    <property type="entry name" value="LRR_14"/>
    <property type="match status" value="1"/>
</dbReference>
<feature type="compositionally biased region" description="Low complexity" evidence="3">
    <location>
        <begin position="57"/>
        <end position="85"/>
    </location>
</feature>
<dbReference type="PANTHER" id="PTHR48051:SF46">
    <property type="entry name" value="LEUCINE RICH REPEAT-CONTAINING DOMAIN PROTEIN"/>
    <property type="match status" value="1"/>
</dbReference>
<protein>
    <recommendedName>
        <fullName evidence="4">Disease resistance R13L4/SHOC-2-like LRR domain-containing protein</fullName>
    </recommendedName>
</protein>
<dbReference type="GO" id="GO:0005737">
    <property type="term" value="C:cytoplasm"/>
    <property type="evidence" value="ECO:0007669"/>
    <property type="project" value="TreeGrafter"/>
</dbReference>
<dbReference type="InterPro" id="IPR019487">
    <property type="entry name" value="RAM_signalling_pathway_SOG2"/>
</dbReference>
<feature type="domain" description="Disease resistance R13L4/SHOC-2-like LRR" evidence="4">
    <location>
        <begin position="173"/>
        <end position="252"/>
    </location>
</feature>
<feature type="region of interest" description="Disordered" evidence="3">
    <location>
        <begin position="428"/>
        <end position="467"/>
    </location>
</feature>
<evidence type="ECO:0000259" key="4">
    <source>
        <dbReference type="Pfam" id="PF23598"/>
    </source>
</evidence>
<feature type="region of interest" description="Disordered" evidence="3">
    <location>
        <begin position="1"/>
        <end position="93"/>
    </location>
</feature>
<proteinExistence type="predicted"/>
<feature type="region of interest" description="Disordered" evidence="3">
    <location>
        <begin position="296"/>
        <end position="357"/>
    </location>
</feature>
<feature type="compositionally biased region" description="Polar residues" evidence="3">
    <location>
        <begin position="737"/>
        <end position="754"/>
    </location>
</feature>
<keyword evidence="2" id="KW-0677">Repeat</keyword>
<dbReference type="InterPro" id="IPR050216">
    <property type="entry name" value="LRR_domain-containing"/>
</dbReference>
<evidence type="ECO:0000256" key="1">
    <source>
        <dbReference type="ARBA" id="ARBA00022614"/>
    </source>
</evidence>
<accession>A0A232LNH0</accession>
<dbReference type="Pfam" id="PF10428">
    <property type="entry name" value="SOG2"/>
    <property type="match status" value="1"/>
</dbReference>
<evidence type="ECO:0000256" key="3">
    <source>
        <dbReference type="SAM" id="MobiDB-lite"/>
    </source>
</evidence>
<sequence>MLSTMTRLEDTVRAPRTYRGEVGEEDGPKAVPDLNGLVASTIATPSYEDEPGQASKGGTDSDTTNNTNPSGNTGPTAGTSSSSSNKNHAALSQEETIELTRKAVENGIQETKRSLAGNEAVSDMVRPKLTIDLGHSHIFRIPELVVDIIKDEVERLSLSNNQLFHLPYRFAECAHLRYLNIRANSFREIPKGVYKLPLLEILDLSRNKISKISDEIRKLTSLRVFSIMQNRLDDLPVGLADMNKLQILKVAGNSLKYPLRRVLETKEADMATSSMTDNEKEVALTAELKRFLKSKQPAPVLDAESSSEVNENISDMPKPIKRGASSRFPVIPSTGDSSTDPRSPPSSRPPPIPMRSHYRIASGQSQGSNLHHGSLQRLGIAPVPGVSERNRSNSEGIISIAARNKRMGVITRMNADLGTLDETRPYRNSHLRGLSHGSILRTTPSGGTSGSSSSSPGSSPRGERRRMRDGLLRRMSSLPEHKEEEAREPLIEGAKGILYSLFQIHPHISTLINVIKGDDSRRNSLELVFYNASSHVDQLNEALEDAENVPQGNKEFVKMQNEAVRRECQTCIMAYTHVGTQLRHNIDKIVAHGDARYVRSLILMVYGSLVELRNACINLGVPLHMKTKKQSVSLTGKRSLPESLQGEPGPERLATRTATPTKERPQPMRRYRSDTMIQHSQGTSGAQFGSSTRIPGGDNYHLPAMSPGFVNPNSVPLNFGGRSRSNSRSNTLLSTSVPSSLATPRSGESFSPIPNSAVNRINPMTGLDELEEERIFEKIFYQLTSASNTALQALPLARRQFTRCLEIAEEARESEQICMLWNNLIRRCRVCLDASEALGLRLSNMKVKEPGGGMRNQREFWQLCKNFMQSFVDLVTDMRDVRSLQQFPSDIIIILRPVQKASREAGRLIEASPWSYLADMASGHPPAIYGPPLQTQNPQHHPSASAPFLSNGTPLNSMSSGSSPHSVPLPATPLSAALGPAAQATIPSTPASVYSDKLFAGDVFQRAHSLMSMQSQAPFLYRR</sequence>
<reference evidence="5 6" key="1">
    <citation type="journal article" date="2015" name="Environ. Microbiol.">
        <title>Metagenome sequence of Elaphomyces granulatus from sporocarp tissue reveals Ascomycota ectomycorrhizal fingerprints of genome expansion and a Proteobacteria-rich microbiome.</title>
        <authorList>
            <person name="Quandt C.A."/>
            <person name="Kohler A."/>
            <person name="Hesse C.N."/>
            <person name="Sharpton T.J."/>
            <person name="Martin F."/>
            <person name="Spatafora J.W."/>
        </authorList>
    </citation>
    <scope>NUCLEOTIDE SEQUENCE [LARGE SCALE GENOMIC DNA]</scope>
    <source>
        <strain evidence="5 6">OSC145934</strain>
    </source>
</reference>
<feature type="region of interest" description="Disordered" evidence="3">
    <location>
        <begin position="927"/>
        <end position="968"/>
    </location>
</feature>
<feature type="compositionally biased region" description="Low complexity" evidence="3">
    <location>
        <begin position="440"/>
        <end position="460"/>
    </location>
</feature>
<dbReference type="InterPro" id="IPR001611">
    <property type="entry name" value="Leu-rich_rpt"/>
</dbReference>
<name>A0A232LNH0_9EURO</name>
<keyword evidence="6" id="KW-1185">Reference proteome</keyword>
<dbReference type="Gene3D" id="3.80.10.10">
    <property type="entry name" value="Ribonuclease Inhibitor"/>
    <property type="match status" value="1"/>
</dbReference>
<dbReference type="InterPro" id="IPR032675">
    <property type="entry name" value="LRR_dom_sf"/>
</dbReference>
<dbReference type="OrthoDB" id="1394818at2759"/>
<feature type="compositionally biased region" description="Low complexity" evidence="3">
    <location>
        <begin position="954"/>
        <end position="968"/>
    </location>
</feature>
<feature type="compositionally biased region" description="Basic and acidic residues" evidence="3">
    <location>
        <begin position="7"/>
        <end position="28"/>
    </location>
</feature>
<dbReference type="PROSITE" id="PS51450">
    <property type="entry name" value="LRR"/>
    <property type="match status" value="1"/>
</dbReference>
<comment type="caution">
    <text evidence="5">The sequence shown here is derived from an EMBL/GenBank/DDBJ whole genome shotgun (WGS) entry which is preliminary data.</text>
</comment>
<dbReference type="SUPFAM" id="SSF52058">
    <property type="entry name" value="L domain-like"/>
    <property type="match status" value="1"/>
</dbReference>
<evidence type="ECO:0000256" key="2">
    <source>
        <dbReference type="ARBA" id="ARBA00022737"/>
    </source>
</evidence>
<gene>
    <name evidence="5" type="ORF">Egran_06684</name>
</gene>
<dbReference type="PANTHER" id="PTHR48051">
    <property type="match status" value="1"/>
</dbReference>
<feature type="region of interest" description="Disordered" evidence="3">
    <location>
        <begin position="628"/>
        <end position="667"/>
    </location>
</feature>
<feature type="compositionally biased region" description="Low complexity" evidence="3">
    <location>
        <begin position="723"/>
        <end position="736"/>
    </location>
</feature>